<dbReference type="KEGG" id="als:DJ013_14950"/>
<keyword evidence="2" id="KW-1185">Reference proteome</keyword>
<dbReference type="Pfam" id="PF07394">
    <property type="entry name" value="DUF1501"/>
    <property type="match status" value="1"/>
</dbReference>
<dbReference type="PANTHER" id="PTHR43737">
    <property type="entry name" value="BLL7424 PROTEIN"/>
    <property type="match status" value="1"/>
</dbReference>
<accession>A0A2Z4GDR6</accession>
<dbReference type="InterPro" id="IPR010869">
    <property type="entry name" value="DUF1501"/>
</dbReference>
<evidence type="ECO:0000313" key="1">
    <source>
        <dbReference type="EMBL" id="AWV99386.1"/>
    </source>
</evidence>
<name>A0A2Z4GDR6_9BACT</name>
<evidence type="ECO:0008006" key="3">
    <source>
        <dbReference type="Google" id="ProtNLM"/>
    </source>
</evidence>
<dbReference type="PANTHER" id="PTHR43737:SF1">
    <property type="entry name" value="DUF1501 DOMAIN-CONTAINING PROTEIN"/>
    <property type="match status" value="1"/>
</dbReference>
<proteinExistence type="predicted"/>
<protein>
    <recommendedName>
        <fullName evidence="3">DUF1501 domain-containing protein</fullName>
    </recommendedName>
</protein>
<dbReference type="OrthoDB" id="9779968at2"/>
<reference evidence="1 2" key="1">
    <citation type="submission" date="2018-05" db="EMBL/GenBank/DDBJ databases">
        <title>Complete genome sequence of Arcticibacterium luteifluviistationis SM1504T, a cytophagaceae bacterium isolated from Arctic surface seawater.</title>
        <authorList>
            <person name="Li Y."/>
            <person name="Qin Q.-L."/>
        </authorList>
    </citation>
    <scope>NUCLEOTIDE SEQUENCE [LARGE SCALE GENOMIC DNA]</scope>
    <source>
        <strain evidence="1 2">SM1504</strain>
    </source>
</reference>
<dbReference type="Proteomes" id="UP000249873">
    <property type="component" value="Chromosome"/>
</dbReference>
<dbReference type="EMBL" id="CP029480">
    <property type="protein sequence ID" value="AWV99386.1"/>
    <property type="molecule type" value="Genomic_DNA"/>
</dbReference>
<organism evidence="1 2">
    <name type="scientific">Arcticibacterium luteifluviistationis</name>
    <dbReference type="NCBI Taxonomy" id="1784714"/>
    <lineage>
        <taxon>Bacteria</taxon>
        <taxon>Pseudomonadati</taxon>
        <taxon>Bacteroidota</taxon>
        <taxon>Cytophagia</taxon>
        <taxon>Cytophagales</taxon>
        <taxon>Leadbetterellaceae</taxon>
        <taxon>Arcticibacterium</taxon>
    </lineage>
</organism>
<dbReference type="AlphaFoldDB" id="A0A2Z4GDR6"/>
<sequence length="501" mass="54455">MKRRNFIKKASLFSLPLMLEGQGFHAFANNSEFVQNLLQNNALTEDRVLVVINMNGGNDGLNTVIPLDQYGLYQGFRSNIAIPQNDVLPLNNTSATGFHPAMTGMQQLYNNGKLSIINSVSYPNPNFSHYRSDEIMVTGTPSNVTGSTGWIGRYLDGQYPNYPNGYPTASMEDPVALQIGYLTSTLLAGPSQSMAVAVSNPEEFAELIGEGGILPPSDLPCCEAGDLVAYIRQQQTLSIAYASEIKDAALAGNNMATYPSNNSVADQLKIVSRLIHGGLKTKVYMVTQGGYDTHSGQVENDPTTGVHNKLLGELSDAIAAFQSDIEQQNIADKVIGMTYSEFGRRVNSNASKGTDHGVAAPMFIFGNSIKKSMVGTNPNLSDLTVESGQYNLKMQIDFRQVYQDILQDWFGLTPSIANPITYGSFEPTFVLSDTIKSIQSGDWMNPTTWNLDRVPNLTEKVLIQNGHTVTVRSADHITCGFVEILGGFDTEPGAVFNSSNP</sequence>
<gene>
    <name evidence="1" type="ORF">DJ013_14950</name>
</gene>
<dbReference type="RefSeq" id="WP_111372754.1">
    <property type="nucleotide sequence ID" value="NZ_CP029480.1"/>
</dbReference>
<evidence type="ECO:0000313" key="2">
    <source>
        <dbReference type="Proteomes" id="UP000249873"/>
    </source>
</evidence>